<keyword evidence="1" id="KW-0812">Transmembrane</keyword>
<dbReference type="GO" id="GO:0003735">
    <property type="term" value="F:structural constituent of ribosome"/>
    <property type="evidence" value="ECO:0007669"/>
    <property type="project" value="InterPro"/>
</dbReference>
<dbReference type="SUPFAM" id="SSF101307">
    <property type="entry name" value="YutG-like"/>
    <property type="match status" value="1"/>
</dbReference>
<dbReference type="InterPro" id="IPR026037">
    <property type="entry name" value="PgpA"/>
</dbReference>
<dbReference type="EC" id="3.1.3.27" evidence="3"/>
<feature type="domain" description="YutG/PgpA" evidence="2">
    <location>
        <begin position="15"/>
        <end position="152"/>
    </location>
</feature>
<keyword evidence="3" id="KW-0378">Hydrolase</keyword>
<dbReference type="InterPro" id="IPR007686">
    <property type="entry name" value="YutG/PgpA"/>
</dbReference>
<dbReference type="InterPro" id="IPR018130">
    <property type="entry name" value="Ribosomal_uS2_CS"/>
</dbReference>
<feature type="transmembrane region" description="Helical" evidence="1">
    <location>
        <begin position="86"/>
        <end position="110"/>
    </location>
</feature>
<accession>A0A3B0V9P9</accession>
<feature type="transmembrane region" description="Helical" evidence="1">
    <location>
        <begin position="130"/>
        <end position="153"/>
    </location>
</feature>
<sequence length="157" mass="16394">MRQTKSITDHIVLLLATGTYLGNSRFAPGTLGTLWGVPLAYAISRAGAGAGGAVLAIAIILSVIVSSRASIIIGKKDPGSVVADEIVGYAVAIFTLPFTPVTVILAFILFRFFDILKPFPVSYLDKHIGGGLGIVLDDLAAGVMAAIVLNIIIRFVL</sequence>
<reference evidence="3" key="1">
    <citation type="submission" date="2018-06" db="EMBL/GenBank/DDBJ databases">
        <authorList>
            <person name="Zhirakovskaya E."/>
        </authorList>
    </citation>
    <scope>NUCLEOTIDE SEQUENCE</scope>
</reference>
<dbReference type="PANTHER" id="PTHR36305">
    <property type="entry name" value="PHOSPHATIDYLGLYCEROPHOSPHATASE A"/>
    <property type="match status" value="1"/>
</dbReference>
<dbReference type="EMBL" id="UOEZ01000029">
    <property type="protein sequence ID" value="VAW35532.1"/>
    <property type="molecule type" value="Genomic_DNA"/>
</dbReference>
<dbReference type="InterPro" id="IPR036681">
    <property type="entry name" value="PgpA-like_sf"/>
</dbReference>
<protein>
    <submittedName>
        <fullName evidence="3">Phosphatidylglycerophosphatase A</fullName>
        <ecNumber evidence="3">3.1.3.27</ecNumber>
    </submittedName>
</protein>
<name>A0A3B0V9P9_9ZZZZ</name>
<keyword evidence="1" id="KW-1133">Transmembrane helix</keyword>
<dbReference type="PIRSF" id="PIRSF006162">
    <property type="entry name" value="PgpA"/>
    <property type="match status" value="1"/>
</dbReference>
<evidence type="ECO:0000313" key="3">
    <source>
        <dbReference type="EMBL" id="VAW35532.1"/>
    </source>
</evidence>
<dbReference type="AlphaFoldDB" id="A0A3B0V9P9"/>
<dbReference type="PROSITE" id="PS00962">
    <property type="entry name" value="RIBOSOMAL_S2_1"/>
    <property type="match status" value="1"/>
</dbReference>
<organism evidence="3">
    <name type="scientific">hydrothermal vent metagenome</name>
    <dbReference type="NCBI Taxonomy" id="652676"/>
    <lineage>
        <taxon>unclassified sequences</taxon>
        <taxon>metagenomes</taxon>
        <taxon>ecological metagenomes</taxon>
    </lineage>
</organism>
<dbReference type="GO" id="GO:0006629">
    <property type="term" value="P:lipid metabolic process"/>
    <property type="evidence" value="ECO:0007669"/>
    <property type="project" value="InterPro"/>
</dbReference>
<proteinExistence type="predicted"/>
<feature type="transmembrane region" description="Helical" evidence="1">
    <location>
        <begin position="42"/>
        <end position="65"/>
    </location>
</feature>
<evidence type="ECO:0000256" key="1">
    <source>
        <dbReference type="SAM" id="Phobius"/>
    </source>
</evidence>
<evidence type="ECO:0000259" key="2">
    <source>
        <dbReference type="Pfam" id="PF04608"/>
    </source>
</evidence>
<dbReference type="PANTHER" id="PTHR36305:SF1">
    <property type="entry name" value="PHOSPHATIDYLGLYCEROPHOSPHATASE A"/>
    <property type="match status" value="1"/>
</dbReference>
<dbReference type="GO" id="GO:0006412">
    <property type="term" value="P:translation"/>
    <property type="evidence" value="ECO:0007669"/>
    <property type="project" value="InterPro"/>
</dbReference>
<dbReference type="GO" id="GO:0005840">
    <property type="term" value="C:ribosome"/>
    <property type="evidence" value="ECO:0007669"/>
    <property type="project" value="InterPro"/>
</dbReference>
<dbReference type="GO" id="GO:0008962">
    <property type="term" value="F:phosphatidylglycerophosphatase activity"/>
    <property type="evidence" value="ECO:0007669"/>
    <property type="project" value="UniProtKB-EC"/>
</dbReference>
<dbReference type="CDD" id="cd06971">
    <property type="entry name" value="PgpA"/>
    <property type="match status" value="1"/>
</dbReference>
<keyword evidence="1" id="KW-0472">Membrane</keyword>
<dbReference type="Pfam" id="PF04608">
    <property type="entry name" value="PgpA"/>
    <property type="match status" value="1"/>
</dbReference>
<gene>
    <name evidence="3" type="ORF">MNBD_DELTA02-457</name>
</gene>